<comment type="similarity">
    <text evidence="2">Belongs to the nucleobase:cation symporter-2 (NCS2) (TC 2.A.40) family. Azg-like subfamily.</text>
</comment>
<dbReference type="PANTHER" id="PTHR43337:SF1">
    <property type="entry name" value="XANTHINE_URACIL PERMEASE C887.17-RELATED"/>
    <property type="match status" value="1"/>
</dbReference>
<dbReference type="RefSeq" id="WP_279297767.1">
    <property type="nucleotide sequence ID" value="NZ_JAOTIF010000011.1"/>
</dbReference>
<dbReference type="GO" id="GO:0005345">
    <property type="term" value="F:purine nucleobase transmembrane transporter activity"/>
    <property type="evidence" value="ECO:0007669"/>
    <property type="project" value="TreeGrafter"/>
</dbReference>
<sequence length="112" mass="11906">MTLRTLACYSGLTWTIHYSGQFARNLAFAFTDLFDSLSTIVGLAEASNLLDEKGEPFNIKRSLLTDVVSTTIAGLVGSSPVTAYIASAAYRNATAPALVIIDAFASLVLVLE</sequence>
<evidence type="ECO:0000256" key="4">
    <source>
        <dbReference type="ARBA" id="ARBA00022692"/>
    </source>
</evidence>
<evidence type="ECO:0000256" key="6">
    <source>
        <dbReference type="ARBA" id="ARBA00023136"/>
    </source>
</evidence>
<keyword evidence="5" id="KW-1133">Transmembrane helix</keyword>
<keyword evidence="8" id="KW-1185">Reference proteome</keyword>
<evidence type="ECO:0000256" key="5">
    <source>
        <dbReference type="ARBA" id="ARBA00022989"/>
    </source>
</evidence>
<name>A0A9X3BG52_9BACT</name>
<evidence type="ECO:0000256" key="3">
    <source>
        <dbReference type="ARBA" id="ARBA00022448"/>
    </source>
</evidence>
<evidence type="ECO:0000313" key="8">
    <source>
        <dbReference type="Proteomes" id="UP001155483"/>
    </source>
</evidence>
<comment type="caution">
    <text evidence="7">The sequence shown here is derived from an EMBL/GenBank/DDBJ whole genome shotgun (WGS) entry which is preliminary data.</text>
</comment>
<proteinExistence type="inferred from homology"/>
<keyword evidence="3" id="KW-0813">Transport</keyword>
<dbReference type="InterPro" id="IPR006043">
    <property type="entry name" value="NCS2"/>
</dbReference>
<dbReference type="GO" id="GO:0005886">
    <property type="term" value="C:plasma membrane"/>
    <property type="evidence" value="ECO:0007669"/>
    <property type="project" value="TreeGrafter"/>
</dbReference>
<dbReference type="PANTHER" id="PTHR43337">
    <property type="entry name" value="XANTHINE/URACIL PERMEASE C887.17-RELATED"/>
    <property type="match status" value="1"/>
</dbReference>
<dbReference type="GO" id="GO:0012505">
    <property type="term" value="C:endomembrane system"/>
    <property type="evidence" value="ECO:0007669"/>
    <property type="project" value="UniProtKB-SubCell"/>
</dbReference>
<accession>A0A9X3BG52</accession>
<reference evidence="7" key="1">
    <citation type="submission" date="2022-09" db="EMBL/GenBank/DDBJ databases">
        <authorList>
            <person name="Yuan C."/>
            <person name="Ke Z."/>
        </authorList>
    </citation>
    <scope>NUCLEOTIDE SEQUENCE</scope>
    <source>
        <strain evidence="7">LB-8</strain>
    </source>
</reference>
<organism evidence="7 8">
    <name type="scientific">Paraflavisolibacter caeni</name>
    <dbReference type="NCBI Taxonomy" id="2982496"/>
    <lineage>
        <taxon>Bacteria</taxon>
        <taxon>Pseudomonadati</taxon>
        <taxon>Bacteroidota</taxon>
        <taxon>Chitinophagia</taxon>
        <taxon>Chitinophagales</taxon>
        <taxon>Chitinophagaceae</taxon>
        <taxon>Paraflavisolibacter</taxon>
    </lineage>
</organism>
<reference evidence="7" key="2">
    <citation type="submission" date="2023-04" db="EMBL/GenBank/DDBJ databases">
        <title>Paracnuella aquatica gen. nov., sp. nov., a member of the family Chitinophagaceae isolated from a hot spring.</title>
        <authorList>
            <person name="Wang C."/>
        </authorList>
    </citation>
    <scope>NUCLEOTIDE SEQUENCE</scope>
    <source>
        <strain evidence="7">LB-8</strain>
    </source>
</reference>
<dbReference type="InterPro" id="IPR045018">
    <property type="entry name" value="Azg-like"/>
</dbReference>
<evidence type="ECO:0000256" key="2">
    <source>
        <dbReference type="ARBA" id="ARBA00005697"/>
    </source>
</evidence>
<evidence type="ECO:0000313" key="7">
    <source>
        <dbReference type="EMBL" id="MCU7550329.1"/>
    </source>
</evidence>
<dbReference type="Pfam" id="PF00860">
    <property type="entry name" value="Xan_ur_permease"/>
    <property type="match status" value="1"/>
</dbReference>
<keyword evidence="4" id="KW-0812">Transmembrane</keyword>
<evidence type="ECO:0000256" key="1">
    <source>
        <dbReference type="ARBA" id="ARBA00004127"/>
    </source>
</evidence>
<comment type="subcellular location">
    <subcellularLocation>
        <location evidence="1">Endomembrane system</location>
        <topology evidence="1">Multi-pass membrane protein</topology>
    </subcellularLocation>
</comment>
<keyword evidence="6" id="KW-0472">Membrane</keyword>
<protein>
    <submittedName>
        <fullName evidence="7">Solute carrier family 23 protein</fullName>
    </submittedName>
</protein>
<dbReference type="EMBL" id="JAOTIF010000011">
    <property type="protein sequence ID" value="MCU7550329.1"/>
    <property type="molecule type" value="Genomic_DNA"/>
</dbReference>
<gene>
    <name evidence="7" type="ORF">OCK74_14500</name>
</gene>
<dbReference type="AlphaFoldDB" id="A0A9X3BG52"/>
<dbReference type="Proteomes" id="UP001155483">
    <property type="component" value="Unassembled WGS sequence"/>
</dbReference>